<protein>
    <recommendedName>
        <fullName evidence="1">DUF6745 domain-containing protein</fullName>
    </recommendedName>
</protein>
<evidence type="ECO:0000313" key="2">
    <source>
        <dbReference type="EMBL" id="WPF87857.1"/>
    </source>
</evidence>
<organism evidence="2">
    <name type="scientific">Cyanobacterium aponinum AL20115</name>
    <dbReference type="NCBI Taxonomy" id="3090662"/>
    <lineage>
        <taxon>Bacteria</taxon>
        <taxon>Bacillati</taxon>
        <taxon>Cyanobacteriota</taxon>
        <taxon>Cyanophyceae</taxon>
        <taxon>Oscillatoriophycideae</taxon>
        <taxon>Chroococcales</taxon>
        <taxon>Geminocystaceae</taxon>
        <taxon>Cyanobacterium</taxon>
    </lineage>
</organism>
<feature type="domain" description="DUF6745" evidence="1">
    <location>
        <begin position="269"/>
        <end position="443"/>
    </location>
</feature>
<dbReference type="InterPro" id="IPR046633">
    <property type="entry name" value="DUF6745"/>
</dbReference>
<evidence type="ECO:0000259" key="1">
    <source>
        <dbReference type="Pfam" id="PF20530"/>
    </source>
</evidence>
<proteinExistence type="predicted"/>
<dbReference type="AlphaFoldDB" id="A0AAF0ZFF7"/>
<gene>
    <name evidence="2" type="ORF">SAY89_13775</name>
</gene>
<dbReference type="EMBL" id="CP138348">
    <property type="protein sequence ID" value="WPF87857.1"/>
    <property type="molecule type" value="Genomic_DNA"/>
</dbReference>
<dbReference type="RefSeq" id="WP_320001227.1">
    <property type="nucleotide sequence ID" value="NZ_CP138348.1"/>
</dbReference>
<dbReference type="Pfam" id="PF20530">
    <property type="entry name" value="DUF6745"/>
    <property type="match status" value="1"/>
</dbReference>
<accession>A0AAF0ZFF7</accession>
<reference evidence="2" key="1">
    <citation type="submission" date="2023-11" db="EMBL/GenBank/DDBJ databases">
        <title>Genome sequence of Cyanobacterium aponinum BCRC AL20115.</title>
        <authorList>
            <person name="Chang H.-Y."/>
            <person name="Lin K.-M."/>
            <person name="Hsueh H.-T."/>
            <person name="Chu H.-A."/>
            <person name="Kuo C.-H."/>
        </authorList>
    </citation>
    <scope>NUCLEOTIDE SEQUENCE</scope>
    <source>
        <strain evidence="2">AL20115</strain>
    </source>
</reference>
<name>A0AAF0ZFF7_9CHRO</name>
<sequence length="449" mass="52538">MAWFDFQTTIYELNPSKQITAEDVNNKLISLEEKWQQEALSTKSINFPLLRSSLTRIYQDLGYDLPQFIYFSSPYQLGQYVCQSVINSFSQEDLQLLTCKILFHLQGKEKGLLREITKEIIIVFHHYFDLWFGANFKGKFKSNFETNKNLKIADIDLNLKVAIEKRRSHHKKQDNIKQLVKQIKIKLNEEFLLFIFNYLVEKITHKVVKKALKIIANTLSTSKSNQHLSQLVNEFENNLLCKYFLTPELFCLKAIKFDCYNYICQTINNEQNWENWQKIIVNSGWFIAGKNFCLISDKPKEISINKDYLLHNEGALALTYLDGKGLYAYEGVILPPKYGQIKLENWQGKWLLKENNAELRRVLIQAIGYNKLATELKAEEVDTWAEYTILRFNDIIDDIDKQPICLLKMTCPSTNFIHALRIPPDFTSAREAIRWINWGIDPDDIIMAS</sequence>